<evidence type="ECO:0000313" key="1">
    <source>
        <dbReference type="EMBL" id="SBT43744.1"/>
    </source>
</evidence>
<gene>
    <name evidence="1" type="ORF">GA0070621_1876</name>
</gene>
<evidence type="ECO:0000313" key="2">
    <source>
        <dbReference type="Proteomes" id="UP000198765"/>
    </source>
</evidence>
<reference evidence="1 2" key="1">
    <citation type="submission" date="2016-06" db="EMBL/GenBank/DDBJ databases">
        <authorList>
            <person name="Kjaerup R.B."/>
            <person name="Dalgaard T.S."/>
            <person name="Juul-Madsen H.R."/>
        </authorList>
    </citation>
    <scope>NUCLEOTIDE SEQUENCE [LARGE SCALE GENOMIC DNA]</scope>
    <source>
        <strain evidence="1 2">DSM 45248</strain>
    </source>
</reference>
<name>A0A1A8ZIS6_9ACTN</name>
<organism evidence="1 2">
    <name type="scientific">Micromonospora narathiwatensis</name>
    <dbReference type="NCBI Taxonomy" id="299146"/>
    <lineage>
        <taxon>Bacteria</taxon>
        <taxon>Bacillati</taxon>
        <taxon>Actinomycetota</taxon>
        <taxon>Actinomycetes</taxon>
        <taxon>Micromonosporales</taxon>
        <taxon>Micromonosporaceae</taxon>
        <taxon>Micromonospora</taxon>
    </lineage>
</organism>
<sequence length="53" mass="5751">MGSNHYALAELAYRLGRPEQAVRHARAAFAAHRRAGVAHLVEASLRQTARIGA</sequence>
<keyword evidence="2" id="KW-1185">Reference proteome</keyword>
<protein>
    <recommendedName>
        <fullName evidence="3">Tetratricopeptide repeat-containing protein</fullName>
    </recommendedName>
</protein>
<dbReference type="AlphaFoldDB" id="A0A1A8ZIS6"/>
<proteinExistence type="predicted"/>
<dbReference type="EMBL" id="LT594324">
    <property type="protein sequence ID" value="SBT43744.1"/>
    <property type="molecule type" value="Genomic_DNA"/>
</dbReference>
<dbReference type="PATRIC" id="fig|299146.4.peg.1935"/>
<dbReference type="Proteomes" id="UP000198765">
    <property type="component" value="Chromosome I"/>
</dbReference>
<evidence type="ECO:0008006" key="3">
    <source>
        <dbReference type="Google" id="ProtNLM"/>
    </source>
</evidence>
<dbReference type="RefSeq" id="WP_157739910.1">
    <property type="nucleotide sequence ID" value="NZ_LT594324.1"/>
</dbReference>
<accession>A0A1A8ZIS6</accession>